<dbReference type="EMBL" id="JABMIG020000067">
    <property type="protein sequence ID" value="KAL3795914.1"/>
    <property type="molecule type" value="Genomic_DNA"/>
</dbReference>
<dbReference type="InterPro" id="IPR006224">
    <property type="entry name" value="PsdUridine_synth_RluA-like_CS"/>
</dbReference>
<dbReference type="PROSITE" id="PS50889">
    <property type="entry name" value="S4"/>
    <property type="match status" value="1"/>
</dbReference>
<dbReference type="Proteomes" id="UP001516023">
    <property type="component" value="Unassembled WGS sequence"/>
</dbReference>
<name>A0ABD3Q7P2_9STRA</name>
<organism evidence="3 4">
    <name type="scientific">Cyclotella cryptica</name>
    <dbReference type="NCBI Taxonomy" id="29204"/>
    <lineage>
        <taxon>Eukaryota</taxon>
        <taxon>Sar</taxon>
        <taxon>Stramenopiles</taxon>
        <taxon>Ochrophyta</taxon>
        <taxon>Bacillariophyta</taxon>
        <taxon>Coscinodiscophyceae</taxon>
        <taxon>Thalassiosirophycidae</taxon>
        <taxon>Stephanodiscales</taxon>
        <taxon>Stephanodiscaceae</taxon>
        <taxon>Cyclotella</taxon>
    </lineage>
</organism>
<dbReference type="PROSITE" id="PS01129">
    <property type="entry name" value="PSI_RLU"/>
    <property type="match status" value="1"/>
</dbReference>
<comment type="caution">
    <text evidence="3">The sequence shown here is derived from an EMBL/GenBank/DDBJ whole genome shotgun (WGS) entry which is preliminary data.</text>
</comment>
<dbReference type="SUPFAM" id="SSF55120">
    <property type="entry name" value="Pseudouridine synthase"/>
    <property type="match status" value="1"/>
</dbReference>
<dbReference type="InterPro" id="IPR020103">
    <property type="entry name" value="PsdUridine_synth_cat_dom_sf"/>
</dbReference>
<dbReference type="InterPro" id="IPR050188">
    <property type="entry name" value="RluA_PseudoU_synthase"/>
</dbReference>
<reference evidence="3 4" key="1">
    <citation type="journal article" date="2020" name="G3 (Bethesda)">
        <title>Improved Reference Genome for Cyclotella cryptica CCMP332, a Model for Cell Wall Morphogenesis, Salinity Adaptation, and Lipid Production in Diatoms (Bacillariophyta).</title>
        <authorList>
            <person name="Roberts W.R."/>
            <person name="Downey K.M."/>
            <person name="Ruck E.C."/>
            <person name="Traller J.C."/>
            <person name="Alverson A.J."/>
        </authorList>
    </citation>
    <scope>NUCLEOTIDE SEQUENCE [LARGE SCALE GENOMIC DNA]</scope>
    <source>
        <strain evidence="3 4">CCMP332</strain>
    </source>
</reference>
<evidence type="ECO:0000313" key="4">
    <source>
        <dbReference type="Proteomes" id="UP001516023"/>
    </source>
</evidence>
<dbReference type="InterPro" id="IPR006145">
    <property type="entry name" value="PsdUridine_synth_RsuA/RluA"/>
</dbReference>
<dbReference type="PANTHER" id="PTHR21600:SF40">
    <property type="entry name" value="PSEUDOURIDYLATE SYNTHASE RPUSD2"/>
    <property type="match status" value="1"/>
</dbReference>
<proteinExistence type="predicted"/>
<gene>
    <name evidence="3" type="ORF">HJC23_002185</name>
</gene>
<evidence type="ECO:0000313" key="3">
    <source>
        <dbReference type="EMBL" id="KAL3795914.1"/>
    </source>
</evidence>
<evidence type="ECO:0000256" key="1">
    <source>
        <dbReference type="PROSITE-ProRule" id="PRU00182"/>
    </source>
</evidence>
<keyword evidence="4" id="KW-1185">Reference proteome</keyword>
<feature type="domain" description="Pseudouridine synthase RsuA/RluA-like" evidence="2">
    <location>
        <begin position="481"/>
        <end position="533"/>
    </location>
</feature>
<dbReference type="Pfam" id="PF00849">
    <property type="entry name" value="PseudoU_synth_2"/>
    <property type="match status" value="2"/>
</dbReference>
<dbReference type="GO" id="GO:0009982">
    <property type="term" value="F:pseudouridine synthase activity"/>
    <property type="evidence" value="ECO:0007669"/>
    <property type="project" value="UniProtKB-ARBA"/>
</dbReference>
<protein>
    <recommendedName>
        <fullName evidence="2">Pseudouridine synthase RsuA/RluA-like domain-containing protein</fullName>
    </recommendedName>
</protein>
<sequence>MNCERENNSNPWFTNSRKRSRGGISCLPGTDHYSDITFDGELSQPPHVDEVPLLDAFDLISGRNAFDDSQNEKTSVKQIRTIDKRRVRIVRPYPYTFATFAKARWIGRTVLDVYHTEFGECSRVDCSHNLFCRRHCFSCSNHFRFVHEPRGCLGSYPKSYYESAIEAGRILVSGIRVKCQYKIQGGDELTHTVHRHEPAVALSEFSETKYSSEQSPVDIVYEDDAILVVDKPSTLPIHPCGAYHYNSLFEIICHWKPRSYGPGKLFTIYRLDRLTSGVVVLAKNASLARSLGKCLAERDGCEKIYLAKVRGRFPFNISQRESSWDKNNDGDKNKNSDSWELQCHSSTTNNVIPAPCVHGNFSESGMKNWKGGIRVPLISPCIQSRSDGNISNDKQVDIESCAALGYWVTDQRGCASTKEDLVRQTLTLNENEIISLATNEANTIDGNDSLNKDENNSIYWLNFACPCRVSSHKNGVCEAGDFSHLSKESDRRGIKPAQTSFTPLSYDATLDTTVVLVKPVTGRTHQIRLHLQQLGHPIANDHCYGGELWYGDEASKSACVKSREWLDELDKANAIPLNKWRVTTNSAGEHIEQTQLRVSPAHLTLSDVPATDAEICHIVANRPRGDGESIIKYIEKTCVWCARSKGINELDSKLEEKGTQTENAVFRRTLMEYFVRSQGIWLHALQYSLKKKDSNGKDEMLTFQSNLPSWSRCHL</sequence>
<accession>A0ABD3Q7P2</accession>
<dbReference type="PANTHER" id="PTHR21600">
    <property type="entry name" value="MITOCHONDRIAL RNA PSEUDOURIDINE SYNTHASE"/>
    <property type="match status" value="1"/>
</dbReference>
<keyword evidence="1" id="KW-0694">RNA-binding</keyword>
<dbReference type="GO" id="GO:0003723">
    <property type="term" value="F:RNA binding"/>
    <property type="evidence" value="ECO:0007669"/>
    <property type="project" value="UniProtKB-KW"/>
</dbReference>
<dbReference type="Gene3D" id="3.30.2350.10">
    <property type="entry name" value="Pseudouridine synthase"/>
    <property type="match status" value="2"/>
</dbReference>
<feature type="domain" description="Pseudouridine synthase RsuA/RluA-like" evidence="2">
    <location>
        <begin position="226"/>
        <end position="326"/>
    </location>
</feature>
<dbReference type="AlphaFoldDB" id="A0ABD3Q7P2"/>
<evidence type="ECO:0000259" key="2">
    <source>
        <dbReference type="Pfam" id="PF00849"/>
    </source>
</evidence>